<proteinExistence type="predicted"/>
<gene>
    <name evidence="1" type="ORF">CDV28_10278</name>
</gene>
<reference evidence="1" key="1">
    <citation type="submission" date="2017-07" db="EMBL/GenBank/DDBJ databases">
        <title>The cable genome - Insights into the physiology and evolution of filamentous bacteria capable of sulfide oxidation via long distance electron transfer.</title>
        <authorList>
            <person name="Thorup C."/>
            <person name="Bjerg J.T."/>
            <person name="Schreiber L."/>
            <person name="Nielsen L.P."/>
            <person name="Kjeldsen K.U."/>
            <person name="Boesen T."/>
            <person name="Boggild A."/>
            <person name="Meysman F."/>
            <person name="Geelhoed J."/>
            <person name="Schramm A."/>
        </authorList>
    </citation>
    <scope>NUCLEOTIDE SEQUENCE [LARGE SCALE GENOMIC DNA]</scope>
    <source>
        <strain evidence="1">GS</strain>
    </source>
</reference>
<dbReference type="EMBL" id="NQJD01000002">
    <property type="protein sequence ID" value="TAA75956.1"/>
    <property type="molecule type" value="Genomic_DNA"/>
</dbReference>
<evidence type="ECO:0000313" key="1">
    <source>
        <dbReference type="EMBL" id="TAA75956.1"/>
    </source>
</evidence>
<dbReference type="AlphaFoldDB" id="A0A521G4K7"/>
<organism evidence="1 2">
    <name type="scientific">Candidatus Electronema aureum</name>
    <dbReference type="NCBI Taxonomy" id="2005002"/>
    <lineage>
        <taxon>Bacteria</taxon>
        <taxon>Pseudomonadati</taxon>
        <taxon>Thermodesulfobacteriota</taxon>
        <taxon>Desulfobulbia</taxon>
        <taxon>Desulfobulbales</taxon>
        <taxon>Desulfobulbaceae</taxon>
        <taxon>Candidatus Electronema</taxon>
    </lineage>
</organism>
<dbReference type="Proteomes" id="UP000316238">
    <property type="component" value="Unassembled WGS sequence"/>
</dbReference>
<sequence>MRNMRFKEAVLTAVGQIRIAQISQFGLPQLLFAEDDEVIVHHADAWHAWRCQRPCRIQASFTG</sequence>
<protein>
    <submittedName>
        <fullName evidence="1">Uncharacterized protein</fullName>
    </submittedName>
</protein>
<evidence type="ECO:0000313" key="2">
    <source>
        <dbReference type="Proteomes" id="UP000316238"/>
    </source>
</evidence>
<comment type="caution">
    <text evidence="1">The sequence shown here is derived from an EMBL/GenBank/DDBJ whole genome shotgun (WGS) entry which is preliminary data.</text>
</comment>
<accession>A0A521G4K7</accession>
<keyword evidence="2" id="KW-1185">Reference proteome</keyword>
<name>A0A521G4K7_9BACT</name>